<evidence type="ECO:0000259" key="1">
    <source>
        <dbReference type="Pfam" id="PF12146"/>
    </source>
</evidence>
<dbReference type="SUPFAM" id="SSF53474">
    <property type="entry name" value="alpha/beta-Hydrolases"/>
    <property type="match status" value="1"/>
</dbReference>
<proteinExistence type="predicted"/>
<dbReference type="Proteomes" id="UP001344817">
    <property type="component" value="Unassembled WGS sequence"/>
</dbReference>
<protein>
    <submittedName>
        <fullName evidence="2">Alpha/beta fold hydrolase</fullName>
    </submittedName>
</protein>
<evidence type="ECO:0000313" key="3">
    <source>
        <dbReference type="Proteomes" id="UP001344817"/>
    </source>
</evidence>
<dbReference type="PANTHER" id="PTHR11614">
    <property type="entry name" value="PHOSPHOLIPASE-RELATED"/>
    <property type="match status" value="1"/>
</dbReference>
<feature type="domain" description="Serine aminopeptidase S33" evidence="1">
    <location>
        <begin position="23"/>
        <end position="281"/>
    </location>
</feature>
<keyword evidence="3" id="KW-1185">Reference proteome</keyword>
<organism evidence="2 3">
    <name type="scientific">Mycoplasmopsis ciconiae</name>
    <dbReference type="NCBI Taxonomy" id="561067"/>
    <lineage>
        <taxon>Bacteria</taxon>
        <taxon>Bacillati</taxon>
        <taxon>Mycoplasmatota</taxon>
        <taxon>Mycoplasmoidales</taxon>
        <taxon>Metamycoplasmataceae</taxon>
        <taxon>Mycoplasmopsis</taxon>
    </lineage>
</organism>
<dbReference type="Pfam" id="PF12146">
    <property type="entry name" value="Hydrolase_4"/>
    <property type="match status" value="1"/>
</dbReference>
<evidence type="ECO:0000313" key="2">
    <source>
        <dbReference type="EMBL" id="MEE3928615.1"/>
    </source>
</evidence>
<dbReference type="GO" id="GO:0016787">
    <property type="term" value="F:hydrolase activity"/>
    <property type="evidence" value="ECO:0007669"/>
    <property type="project" value="UniProtKB-KW"/>
</dbReference>
<reference evidence="2" key="1">
    <citation type="submission" date="2024-01" db="EMBL/GenBank/DDBJ databases">
        <title>Genome sequence of Mycoplasma ciconiae type strain DSM 25251.</title>
        <authorList>
            <person name="Spergser J."/>
        </authorList>
    </citation>
    <scope>NUCLEOTIDE SEQUENCE [LARGE SCALE GENOMIC DNA]</scope>
    <source>
        <strain evidence="2">DSM 25251</strain>
    </source>
</reference>
<dbReference type="InterPro" id="IPR051044">
    <property type="entry name" value="MAG_DAG_Lipase"/>
</dbReference>
<dbReference type="InterPro" id="IPR029058">
    <property type="entry name" value="AB_hydrolase_fold"/>
</dbReference>
<accession>A0ABU7MM55</accession>
<gene>
    <name evidence="2" type="ORF">V2E24_03440</name>
</gene>
<sequence length="297" mass="33954">MQKVIINSVDNYPLDLNLYLIDQPKAFIQIIHGMEEHQQRYQHLAKALNESGFSVVTSNMRGHGQNAQKLGYFADKNGHWLLLQDYKIITKYIQETFNVDKVIIFGHSMGSIILRNLLVDNSHNYSKVILCGYPSYSKLTKLGLLITKTLQKLLGPKHHSKFVNKLTIEAFNAKIKNPKTKLDWLSVSEKNIQEYIKDPLCGFGFSVSAFKDLMTLSLTLNQPYKYKNINDIPILMIRGEEDPSTGFAKGAKHSLNHLKKCGFSEIKQITYPNARHEILNEDIKDTVILDIIEFANE</sequence>
<keyword evidence="2" id="KW-0378">Hydrolase</keyword>
<comment type="caution">
    <text evidence="2">The sequence shown here is derived from an EMBL/GenBank/DDBJ whole genome shotgun (WGS) entry which is preliminary data.</text>
</comment>
<dbReference type="Gene3D" id="3.40.50.1820">
    <property type="entry name" value="alpha/beta hydrolase"/>
    <property type="match status" value="1"/>
</dbReference>
<dbReference type="InterPro" id="IPR022742">
    <property type="entry name" value="Hydrolase_4"/>
</dbReference>
<name>A0ABU7MM55_9BACT</name>
<dbReference type="EMBL" id="JAZDWZ010000014">
    <property type="protein sequence ID" value="MEE3928615.1"/>
    <property type="molecule type" value="Genomic_DNA"/>
</dbReference>
<dbReference type="RefSeq" id="WP_330501028.1">
    <property type="nucleotide sequence ID" value="NZ_JAZDWZ010000014.1"/>
</dbReference>